<proteinExistence type="predicted"/>
<keyword evidence="1" id="KW-0732">Signal</keyword>
<protein>
    <submittedName>
        <fullName evidence="2">Uncharacterized protein</fullName>
    </submittedName>
</protein>
<dbReference type="RefSeq" id="WP_282299519.1">
    <property type="nucleotide sequence ID" value="NZ_CP124616.1"/>
</dbReference>
<dbReference type="Proteomes" id="UP001241605">
    <property type="component" value="Chromosome"/>
</dbReference>
<feature type="chain" id="PRO_5045976566" evidence="1">
    <location>
        <begin position="31"/>
        <end position="211"/>
    </location>
</feature>
<name>A0ABY8QEF0_9RHOB</name>
<evidence type="ECO:0000313" key="3">
    <source>
        <dbReference type="Proteomes" id="UP001241605"/>
    </source>
</evidence>
<dbReference type="EMBL" id="CP124616">
    <property type="protein sequence ID" value="WGW02890.1"/>
    <property type="molecule type" value="Genomic_DNA"/>
</dbReference>
<accession>A0ABY8QEF0</accession>
<sequence length="211" mass="22366">MTIFSRKNPVVSALALAGALWAATAIPGTAQEVVGTAVIAGETVTLYSDRTWAYSDAKAASCTPLAKGLNFCGLSRDWVRSSVTPTGITAQFSRDASQWAQTVVEEIGADQGVTLALLRQAALGYAAQAAGTTPAGVPILFEEKTDVDGHDASTLAYFVDLNGTPIVMANTMVILPKRALQFQTYVIGAREMSDQHRAFHAEFLDVLDIAE</sequence>
<organism evidence="2 3">
    <name type="scientific">Tropicibacter oceani</name>
    <dbReference type="NCBI Taxonomy" id="3058420"/>
    <lineage>
        <taxon>Bacteria</taxon>
        <taxon>Pseudomonadati</taxon>
        <taxon>Pseudomonadota</taxon>
        <taxon>Alphaproteobacteria</taxon>
        <taxon>Rhodobacterales</taxon>
        <taxon>Roseobacteraceae</taxon>
        <taxon>Tropicibacter</taxon>
    </lineage>
</organism>
<evidence type="ECO:0000313" key="2">
    <source>
        <dbReference type="EMBL" id="WGW02890.1"/>
    </source>
</evidence>
<evidence type="ECO:0000256" key="1">
    <source>
        <dbReference type="SAM" id="SignalP"/>
    </source>
</evidence>
<reference evidence="2 3" key="1">
    <citation type="submission" date="2023-05" db="EMBL/GenBank/DDBJ databases">
        <title>YMD87, complete Genome.</title>
        <authorList>
            <person name="Zhang J."/>
            <person name="Xu X."/>
        </authorList>
    </citation>
    <scope>NUCLEOTIDE SEQUENCE [LARGE SCALE GENOMIC DNA]</scope>
    <source>
        <strain evidence="2 3">YMD87</strain>
    </source>
</reference>
<gene>
    <name evidence="2" type="ORF">QF118_13205</name>
</gene>
<feature type="signal peptide" evidence="1">
    <location>
        <begin position="1"/>
        <end position="30"/>
    </location>
</feature>
<keyword evidence="3" id="KW-1185">Reference proteome</keyword>